<keyword evidence="3" id="KW-1185">Reference proteome</keyword>
<gene>
    <name evidence="2" type="ORF">JMA_28640</name>
</gene>
<dbReference type="EMBL" id="CP009416">
    <property type="protein sequence ID" value="AJD92181.1"/>
    <property type="molecule type" value="Genomic_DNA"/>
</dbReference>
<dbReference type="HOGENOM" id="CLU_1568648_0_0_9"/>
<evidence type="ECO:0000259" key="1">
    <source>
        <dbReference type="PROSITE" id="PS50965"/>
    </source>
</evidence>
<proteinExistence type="predicted"/>
<evidence type="ECO:0000313" key="3">
    <source>
        <dbReference type="Proteomes" id="UP000031449"/>
    </source>
</evidence>
<accession>A0A0B5AQ02</accession>
<protein>
    <recommendedName>
        <fullName evidence="1">NERD domain-containing protein</fullName>
    </recommendedName>
</protein>
<reference evidence="2 3" key="1">
    <citation type="submission" date="2014-08" db="EMBL/GenBank/DDBJ databases">
        <title>Complete genome of a marine bacteria Jeotgalibacillus malaysiensis.</title>
        <authorList>
            <person name="Yaakop A.S."/>
            <person name="Chan K.-G."/>
            <person name="Goh K.M."/>
        </authorList>
    </citation>
    <scope>NUCLEOTIDE SEQUENCE [LARGE SCALE GENOMIC DNA]</scope>
    <source>
        <strain evidence="2 3">D5</strain>
    </source>
</reference>
<dbReference type="AlphaFoldDB" id="A0A0B5AQ02"/>
<sequence>MVQLNEDFRELELKIENKVLSDLSIHNESFQEPLNIDRIVFTSGGIFVIQYCEARGFIDGHPDRQVWLSDGDVRIKNPLMENQLVIDSLKMVIPPYFHDFFYSVVGFKRRVKLNVQGNHRDIEGKEFMLGENEISEYIERIIYKKIVQQNKPIKPHHLNILERGLRWMNH</sequence>
<dbReference type="STRING" id="1508404.JMA_28640"/>
<dbReference type="Pfam" id="PF08378">
    <property type="entry name" value="NERD"/>
    <property type="match status" value="1"/>
</dbReference>
<dbReference type="InterPro" id="IPR011528">
    <property type="entry name" value="NERD"/>
</dbReference>
<organism evidence="2 3">
    <name type="scientific">Jeotgalibacillus malaysiensis</name>
    <dbReference type="NCBI Taxonomy" id="1508404"/>
    <lineage>
        <taxon>Bacteria</taxon>
        <taxon>Bacillati</taxon>
        <taxon>Bacillota</taxon>
        <taxon>Bacilli</taxon>
        <taxon>Bacillales</taxon>
        <taxon>Caryophanaceae</taxon>
        <taxon>Jeotgalibacillus</taxon>
    </lineage>
</organism>
<name>A0A0B5AQ02_9BACL</name>
<dbReference type="PROSITE" id="PS50965">
    <property type="entry name" value="NERD"/>
    <property type="match status" value="1"/>
</dbReference>
<dbReference type="Proteomes" id="UP000031449">
    <property type="component" value="Chromosome"/>
</dbReference>
<dbReference type="BioCyc" id="JESP1508404:G14D9-12145-MONOMER"/>
<dbReference type="KEGG" id="jeo:JMA_28640"/>
<feature type="domain" description="NERD" evidence="1">
    <location>
        <begin position="1"/>
        <end position="112"/>
    </location>
</feature>
<evidence type="ECO:0000313" key="2">
    <source>
        <dbReference type="EMBL" id="AJD92181.1"/>
    </source>
</evidence>